<feature type="region of interest" description="Disordered" evidence="1">
    <location>
        <begin position="1"/>
        <end position="70"/>
    </location>
</feature>
<keyword evidence="3" id="KW-1185">Reference proteome</keyword>
<sequence>MDSPTRRIMKLLHSPSHHRLECGSENDRSISPLHSGESDVDLSDDDPTYNQDQNLRQRSPSPAVISSNKPRKRIADCYVSVI</sequence>
<dbReference type="EMBL" id="CAJOBZ010000031">
    <property type="protein sequence ID" value="CAF4891493.1"/>
    <property type="molecule type" value="Genomic_DNA"/>
</dbReference>
<organism evidence="2 3">
    <name type="scientific">Pieris macdunnoughi</name>
    <dbReference type="NCBI Taxonomy" id="345717"/>
    <lineage>
        <taxon>Eukaryota</taxon>
        <taxon>Metazoa</taxon>
        <taxon>Ecdysozoa</taxon>
        <taxon>Arthropoda</taxon>
        <taxon>Hexapoda</taxon>
        <taxon>Insecta</taxon>
        <taxon>Pterygota</taxon>
        <taxon>Neoptera</taxon>
        <taxon>Endopterygota</taxon>
        <taxon>Lepidoptera</taxon>
        <taxon>Glossata</taxon>
        <taxon>Ditrysia</taxon>
        <taxon>Papilionoidea</taxon>
        <taxon>Pieridae</taxon>
        <taxon>Pierinae</taxon>
        <taxon>Pieris</taxon>
    </lineage>
</organism>
<name>A0A821UKP1_9NEOP</name>
<gene>
    <name evidence="2" type="ORF">PMACD_LOCUS10508</name>
</gene>
<dbReference type="AlphaFoldDB" id="A0A821UKP1"/>
<accession>A0A821UKP1</accession>
<evidence type="ECO:0000313" key="3">
    <source>
        <dbReference type="Proteomes" id="UP000663880"/>
    </source>
</evidence>
<comment type="caution">
    <text evidence="2">The sequence shown here is derived from an EMBL/GenBank/DDBJ whole genome shotgun (WGS) entry which is preliminary data.</text>
</comment>
<protein>
    <submittedName>
        <fullName evidence="2">Uncharacterized protein</fullName>
    </submittedName>
</protein>
<dbReference type="Proteomes" id="UP000663880">
    <property type="component" value="Unassembled WGS sequence"/>
</dbReference>
<feature type="compositionally biased region" description="Basic and acidic residues" evidence="1">
    <location>
        <begin position="18"/>
        <end position="28"/>
    </location>
</feature>
<proteinExistence type="predicted"/>
<reference evidence="2" key="1">
    <citation type="submission" date="2021-02" db="EMBL/GenBank/DDBJ databases">
        <authorList>
            <person name="Steward A R."/>
        </authorList>
    </citation>
    <scope>NUCLEOTIDE SEQUENCE</scope>
</reference>
<evidence type="ECO:0000313" key="2">
    <source>
        <dbReference type="EMBL" id="CAF4891493.1"/>
    </source>
</evidence>
<dbReference type="OrthoDB" id="7493353at2759"/>
<feature type="compositionally biased region" description="Polar residues" evidence="1">
    <location>
        <begin position="48"/>
        <end position="68"/>
    </location>
</feature>
<feature type="compositionally biased region" description="Acidic residues" evidence="1">
    <location>
        <begin position="38"/>
        <end position="47"/>
    </location>
</feature>
<evidence type="ECO:0000256" key="1">
    <source>
        <dbReference type="SAM" id="MobiDB-lite"/>
    </source>
</evidence>